<dbReference type="HOGENOM" id="CLU_2400423_0_0_1"/>
<reference evidence="2 3" key="1">
    <citation type="journal article" date="2014" name="PLoS Genet.">
        <title>Analysis of the Phlebiopsis gigantea genome, transcriptome and secretome provides insight into its pioneer colonization strategies of wood.</title>
        <authorList>
            <person name="Hori C."/>
            <person name="Ishida T."/>
            <person name="Igarashi K."/>
            <person name="Samejima M."/>
            <person name="Suzuki H."/>
            <person name="Master E."/>
            <person name="Ferreira P."/>
            <person name="Ruiz-Duenas F.J."/>
            <person name="Held B."/>
            <person name="Canessa P."/>
            <person name="Larrondo L.F."/>
            <person name="Schmoll M."/>
            <person name="Druzhinina I.S."/>
            <person name="Kubicek C.P."/>
            <person name="Gaskell J.A."/>
            <person name="Kersten P."/>
            <person name="St John F."/>
            <person name="Glasner J."/>
            <person name="Sabat G."/>
            <person name="Splinter BonDurant S."/>
            <person name="Syed K."/>
            <person name="Yadav J."/>
            <person name="Mgbeahuruike A.C."/>
            <person name="Kovalchuk A."/>
            <person name="Asiegbu F.O."/>
            <person name="Lackner G."/>
            <person name="Hoffmeister D."/>
            <person name="Rencoret J."/>
            <person name="Gutierrez A."/>
            <person name="Sun H."/>
            <person name="Lindquist E."/>
            <person name="Barry K."/>
            <person name="Riley R."/>
            <person name="Grigoriev I.V."/>
            <person name="Henrissat B."/>
            <person name="Kues U."/>
            <person name="Berka R.M."/>
            <person name="Martinez A.T."/>
            <person name="Covert S.F."/>
            <person name="Blanchette R.A."/>
            <person name="Cullen D."/>
        </authorList>
    </citation>
    <scope>NUCLEOTIDE SEQUENCE [LARGE SCALE GENOMIC DNA]</scope>
    <source>
        <strain evidence="2 3">11061_1 CR5-6</strain>
    </source>
</reference>
<evidence type="ECO:0000256" key="1">
    <source>
        <dbReference type="SAM" id="Phobius"/>
    </source>
</evidence>
<dbReference type="EMBL" id="KN840518">
    <property type="protein sequence ID" value="KIP06425.1"/>
    <property type="molecule type" value="Genomic_DNA"/>
</dbReference>
<dbReference type="OrthoDB" id="5424209at2759"/>
<keyword evidence="1" id="KW-0812">Transmembrane</keyword>
<keyword evidence="3" id="KW-1185">Reference proteome</keyword>
<evidence type="ECO:0000313" key="3">
    <source>
        <dbReference type="Proteomes" id="UP000053257"/>
    </source>
</evidence>
<evidence type="ECO:0000313" key="2">
    <source>
        <dbReference type="EMBL" id="KIP06425.1"/>
    </source>
</evidence>
<gene>
    <name evidence="2" type="ORF">PHLGIDRAFT_118983</name>
</gene>
<dbReference type="AlphaFoldDB" id="A0A0C3S9S1"/>
<keyword evidence="1" id="KW-1133">Transmembrane helix</keyword>
<accession>A0A0C3S9S1</accession>
<organism evidence="2 3">
    <name type="scientific">Phlebiopsis gigantea (strain 11061_1 CR5-6)</name>
    <name type="common">White-rot fungus</name>
    <name type="synonym">Peniophora gigantea</name>
    <dbReference type="NCBI Taxonomy" id="745531"/>
    <lineage>
        <taxon>Eukaryota</taxon>
        <taxon>Fungi</taxon>
        <taxon>Dikarya</taxon>
        <taxon>Basidiomycota</taxon>
        <taxon>Agaricomycotina</taxon>
        <taxon>Agaricomycetes</taxon>
        <taxon>Polyporales</taxon>
        <taxon>Phanerochaetaceae</taxon>
        <taxon>Phlebiopsis</taxon>
    </lineage>
</organism>
<dbReference type="Proteomes" id="UP000053257">
    <property type="component" value="Unassembled WGS sequence"/>
</dbReference>
<feature type="transmembrane region" description="Helical" evidence="1">
    <location>
        <begin position="72"/>
        <end position="91"/>
    </location>
</feature>
<sequence>MTSPALHTTPDSHGVSAEEASSYYYGLPSKPELLYRTEKKQWSAPEGHKELFPVSPHPIVHIWNDWAGRIDIIAIVIAIAFIAVTVVSLFLSP</sequence>
<name>A0A0C3S9S1_PHLG1</name>
<protein>
    <submittedName>
        <fullName evidence="2">Uncharacterized protein</fullName>
    </submittedName>
</protein>
<keyword evidence="1" id="KW-0472">Membrane</keyword>
<proteinExistence type="predicted"/>